<dbReference type="GO" id="GO:0005840">
    <property type="term" value="C:ribosome"/>
    <property type="evidence" value="ECO:0007669"/>
    <property type="project" value="UniProtKB-KW"/>
</dbReference>
<organism evidence="12 13">
    <name type="scientific">Acinetobacter guillouiae</name>
    <name type="common">Acinetobacter genomosp. 11</name>
    <dbReference type="NCBI Taxonomy" id="106649"/>
    <lineage>
        <taxon>Bacteria</taxon>
        <taxon>Pseudomonadati</taxon>
        <taxon>Pseudomonadota</taxon>
        <taxon>Gammaproteobacteria</taxon>
        <taxon>Moraxellales</taxon>
        <taxon>Moraxellaceae</taxon>
        <taxon>Acinetobacter</taxon>
    </lineage>
</organism>
<dbReference type="KEGG" id="agu:AS4_39040"/>
<evidence type="ECO:0000256" key="9">
    <source>
        <dbReference type="RuleBase" id="RU003930"/>
    </source>
</evidence>
<dbReference type="Gene3D" id="3.30.1440.10">
    <property type="match status" value="1"/>
</dbReference>
<keyword evidence="6 8" id="KW-0687">Ribonucleoprotein</keyword>
<name>A0A077L9D1_ACIGI</name>
<dbReference type="Pfam" id="PF00673">
    <property type="entry name" value="Ribosomal_L5_C"/>
    <property type="match status" value="1"/>
</dbReference>
<dbReference type="NCBIfam" id="NF000585">
    <property type="entry name" value="PRK00010.1"/>
    <property type="match status" value="1"/>
</dbReference>
<protein>
    <recommendedName>
        <fullName evidence="7 8">Large ribosomal subunit protein uL5</fullName>
    </recommendedName>
</protein>
<evidence type="ECO:0000256" key="4">
    <source>
        <dbReference type="ARBA" id="ARBA00022884"/>
    </source>
</evidence>
<dbReference type="InterPro" id="IPR031310">
    <property type="entry name" value="Ribosomal_uL5_N"/>
</dbReference>
<evidence type="ECO:0000256" key="1">
    <source>
        <dbReference type="ARBA" id="ARBA00008553"/>
    </source>
</evidence>
<feature type="domain" description="Large ribosomal subunit protein uL5 C-terminal" evidence="11">
    <location>
        <begin position="84"/>
        <end position="177"/>
    </location>
</feature>
<keyword evidence="5 8" id="KW-0689">Ribosomal protein</keyword>
<dbReference type="GO" id="GO:0000049">
    <property type="term" value="F:tRNA binding"/>
    <property type="evidence" value="ECO:0007669"/>
    <property type="project" value="UniProtKB-UniRule"/>
</dbReference>
<dbReference type="InterPro" id="IPR002132">
    <property type="entry name" value="Ribosomal_uL5"/>
</dbReference>
<comment type="caution">
    <text evidence="12">The sequence shown here is derived from an EMBL/GenBank/DDBJ whole genome shotgun (WGS) entry which is preliminary data.</text>
</comment>
<dbReference type="FunFam" id="3.30.1440.10:FF:000001">
    <property type="entry name" value="50S ribosomal protein L5"/>
    <property type="match status" value="1"/>
</dbReference>
<dbReference type="PIRSF" id="PIRSF002161">
    <property type="entry name" value="Ribosomal_L5"/>
    <property type="match status" value="1"/>
</dbReference>
<dbReference type="AlphaFoldDB" id="A0A077L9D1"/>
<evidence type="ECO:0000256" key="2">
    <source>
        <dbReference type="ARBA" id="ARBA00022555"/>
    </source>
</evidence>
<keyword evidence="4 8" id="KW-0694">RNA-binding</keyword>
<dbReference type="STRING" id="106649.GCA_000829655_02614"/>
<sequence length="178" mass="19977">MARLKTRYNDEIRAKLKEELGLGNVMEIPRITKITINMGVGAASADKKLLDGALADMQAIAGQKPVLTLARKSIAGFKIRDGWPIGCKVTLRGEQMYEFLDRLISIAIPRIRDFRGFSAKSFDGRGNYSMGLKEQIMFPEIDFDKIDRIRGMDITITTTARTDDEGRALIRAFGFPFK</sequence>
<dbReference type="RefSeq" id="WP_004725705.1">
    <property type="nucleotide sequence ID" value="NZ_AP014630.1"/>
</dbReference>
<evidence type="ECO:0000256" key="3">
    <source>
        <dbReference type="ARBA" id="ARBA00022730"/>
    </source>
</evidence>
<dbReference type="PROSITE" id="PS00358">
    <property type="entry name" value="RIBOSOMAL_L5"/>
    <property type="match status" value="1"/>
</dbReference>
<evidence type="ECO:0000256" key="7">
    <source>
        <dbReference type="ARBA" id="ARBA00035245"/>
    </source>
</evidence>
<dbReference type="InterPro" id="IPR020930">
    <property type="entry name" value="Ribosomal_uL5_bac-type"/>
</dbReference>
<evidence type="ECO:0000259" key="11">
    <source>
        <dbReference type="Pfam" id="PF00673"/>
    </source>
</evidence>
<dbReference type="HAMAP" id="MF_01333_B">
    <property type="entry name" value="Ribosomal_uL5_B"/>
    <property type="match status" value="1"/>
</dbReference>
<dbReference type="InterPro" id="IPR020929">
    <property type="entry name" value="Ribosomal_uL5_CS"/>
</dbReference>
<dbReference type="InterPro" id="IPR031309">
    <property type="entry name" value="Ribosomal_uL5_C"/>
</dbReference>
<evidence type="ECO:0000256" key="8">
    <source>
        <dbReference type="HAMAP-Rule" id="MF_01333"/>
    </source>
</evidence>
<dbReference type="GO" id="GO:1990904">
    <property type="term" value="C:ribonucleoprotein complex"/>
    <property type="evidence" value="ECO:0007669"/>
    <property type="project" value="UniProtKB-KW"/>
</dbReference>
<dbReference type="PANTHER" id="PTHR11994">
    <property type="entry name" value="60S RIBOSOMAL PROTEIN L11-RELATED"/>
    <property type="match status" value="1"/>
</dbReference>
<proteinExistence type="inferred from homology"/>
<evidence type="ECO:0000256" key="5">
    <source>
        <dbReference type="ARBA" id="ARBA00022980"/>
    </source>
</evidence>
<dbReference type="SUPFAM" id="SSF55282">
    <property type="entry name" value="RL5-like"/>
    <property type="match status" value="1"/>
</dbReference>
<dbReference type="Pfam" id="PF00281">
    <property type="entry name" value="Ribosomal_L5"/>
    <property type="match status" value="1"/>
</dbReference>
<dbReference type="GeneID" id="67745930"/>
<keyword evidence="2 8" id="KW-0820">tRNA-binding</keyword>
<dbReference type="GO" id="GO:0019843">
    <property type="term" value="F:rRNA binding"/>
    <property type="evidence" value="ECO:0007669"/>
    <property type="project" value="UniProtKB-UniRule"/>
</dbReference>
<evidence type="ECO:0000313" key="13">
    <source>
        <dbReference type="Proteomes" id="UP000887320"/>
    </source>
</evidence>
<feature type="domain" description="Large ribosomal subunit protein uL5 N-terminal" evidence="10">
    <location>
        <begin position="24"/>
        <end position="80"/>
    </location>
</feature>
<dbReference type="GO" id="GO:0003735">
    <property type="term" value="F:structural constituent of ribosome"/>
    <property type="evidence" value="ECO:0007669"/>
    <property type="project" value="InterPro"/>
</dbReference>
<comment type="function">
    <text evidence="8">This is 1 of the proteins that bind and probably mediate the attachment of the 5S RNA into the large ribosomal subunit, where it forms part of the central protuberance. In the 70S ribosome it contacts protein S13 of the 30S subunit (bridge B1b), connecting the 2 subunits; this bridge is implicated in subunit movement. Contacts the P site tRNA; the 5S rRNA and some of its associated proteins might help stabilize positioning of ribosome-bound tRNAs.</text>
</comment>
<dbReference type="GO" id="GO:0006412">
    <property type="term" value="P:translation"/>
    <property type="evidence" value="ECO:0007669"/>
    <property type="project" value="UniProtKB-UniRule"/>
</dbReference>
<evidence type="ECO:0000313" key="12">
    <source>
        <dbReference type="EMBL" id="MCF0266373.1"/>
    </source>
</evidence>
<comment type="similarity">
    <text evidence="1 8 9">Belongs to the universal ribosomal protein uL5 family.</text>
</comment>
<evidence type="ECO:0000256" key="6">
    <source>
        <dbReference type="ARBA" id="ARBA00023274"/>
    </source>
</evidence>
<dbReference type="InterPro" id="IPR022803">
    <property type="entry name" value="Ribosomal_uL5_dom_sf"/>
</dbReference>
<comment type="subunit">
    <text evidence="8">Part of the 50S ribosomal subunit; part of the 5S rRNA/L5/L18/L25 subcomplex. Contacts the 5S rRNA and the P site tRNA. Forms a bridge to the 30S subunit in the 70S ribosome.</text>
</comment>
<keyword evidence="3 8" id="KW-0699">rRNA-binding</keyword>
<dbReference type="Proteomes" id="UP000887320">
    <property type="component" value="Unassembled WGS sequence"/>
</dbReference>
<gene>
    <name evidence="8 12" type="primary">rplE</name>
    <name evidence="12" type="ORF">KW868_18140</name>
</gene>
<accession>A0A077L9D1</accession>
<dbReference type="EMBL" id="JAHWXT010000007">
    <property type="protein sequence ID" value="MCF0266373.1"/>
    <property type="molecule type" value="Genomic_DNA"/>
</dbReference>
<evidence type="ECO:0000259" key="10">
    <source>
        <dbReference type="Pfam" id="PF00281"/>
    </source>
</evidence>
<reference evidence="12" key="1">
    <citation type="submission" date="2021-07" db="EMBL/GenBank/DDBJ databases">
        <authorList>
            <person name="Fernandez M."/>
            <person name="Pereira P."/>
            <person name="Torres Tejerizo G.A."/>
            <person name="Gonzalez P."/>
            <person name="Agostini E."/>
        </authorList>
    </citation>
    <scope>NUCLEOTIDE SEQUENCE</scope>
    <source>
        <strain evidence="12">SFC 500-1A</strain>
    </source>
</reference>